<keyword evidence="3" id="KW-1185">Reference proteome</keyword>
<dbReference type="PANTHER" id="PTHR48098">
    <property type="entry name" value="ENTEROCHELIN ESTERASE-RELATED"/>
    <property type="match status" value="1"/>
</dbReference>
<dbReference type="InterPro" id="IPR013783">
    <property type="entry name" value="Ig-like_fold"/>
</dbReference>
<keyword evidence="1" id="KW-0812">Transmembrane</keyword>
<gene>
    <name evidence="2" type="ORF">SAMN03080601_00198</name>
</gene>
<dbReference type="InterPro" id="IPR000801">
    <property type="entry name" value="Esterase-like"/>
</dbReference>
<dbReference type="Gene3D" id="3.40.50.1820">
    <property type="entry name" value="alpha/beta hydrolase"/>
    <property type="match status" value="1"/>
</dbReference>
<dbReference type="STRING" id="889453.SAMN03080601_00198"/>
<sequence>MAQVIISIYSITIQIELIHRIYERMKNLIFKFFITALFLSSSAIILQNVNAQLIDSSVPASTNINQNDCPCIMPDNSVVFRVKSQNAQQIQIDLGKKYDMVKGADDMWTVRTEPIEPGFHYYFLVIDGIPVADPASNSFYGTGRMTSGIEIPEPGVDFYSIKNVPHGAMSSKYYFSDVTNSWRRLYVYTPPGYDKSIEKKYPVVYLQHGGGEDETGWVRQGKADVILDNLIAEGKAEPMIVVIANGNIASGMRGYSSEAMTGFKQEMLHNIVPFIDKNFRTKANAENRAISGLSMGGGQSFYVGLENLDVFSSVGIFSSGIFGGIRTNTGSTFDAESEIPGLLSKAGEFNQKLNLLYISCGEADMRIDHTKTAVAKMREEGLKVKFNTFPGDHEWQVWRKSLHDFIQRVFK</sequence>
<evidence type="ECO:0000313" key="2">
    <source>
        <dbReference type="EMBL" id="SKB32487.1"/>
    </source>
</evidence>
<dbReference type="Proteomes" id="UP000191055">
    <property type="component" value="Unassembled WGS sequence"/>
</dbReference>
<dbReference type="Pfam" id="PF00756">
    <property type="entry name" value="Esterase"/>
    <property type="match status" value="1"/>
</dbReference>
<dbReference type="InterPro" id="IPR029058">
    <property type="entry name" value="AB_hydrolase_fold"/>
</dbReference>
<proteinExistence type="predicted"/>
<dbReference type="InterPro" id="IPR050583">
    <property type="entry name" value="Mycobacterial_A85_antigen"/>
</dbReference>
<feature type="transmembrane region" description="Helical" evidence="1">
    <location>
        <begin position="28"/>
        <end position="46"/>
    </location>
</feature>
<evidence type="ECO:0000256" key="1">
    <source>
        <dbReference type="SAM" id="Phobius"/>
    </source>
</evidence>
<dbReference type="GO" id="GO:0016747">
    <property type="term" value="F:acyltransferase activity, transferring groups other than amino-acyl groups"/>
    <property type="evidence" value="ECO:0007669"/>
    <property type="project" value="TreeGrafter"/>
</dbReference>
<dbReference type="CDD" id="cd02858">
    <property type="entry name" value="E_set_Esterase_N"/>
    <property type="match status" value="1"/>
</dbReference>
<organism evidence="2 3">
    <name type="scientific">Alkalitalea saponilacus</name>
    <dbReference type="NCBI Taxonomy" id="889453"/>
    <lineage>
        <taxon>Bacteria</taxon>
        <taxon>Pseudomonadati</taxon>
        <taxon>Bacteroidota</taxon>
        <taxon>Bacteroidia</taxon>
        <taxon>Marinilabiliales</taxon>
        <taxon>Marinilabiliaceae</taxon>
        <taxon>Alkalitalea</taxon>
    </lineage>
</organism>
<accession>A0A1T5ACK2</accession>
<dbReference type="SUPFAM" id="SSF53474">
    <property type="entry name" value="alpha/beta-Hydrolases"/>
    <property type="match status" value="1"/>
</dbReference>
<dbReference type="PANTHER" id="PTHR48098:SF1">
    <property type="entry name" value="DIACYLGLYCEROL ACYLTRANSFERASE_MYCOLYLTRANSFERASE AG85A"/>
    <property type="match status" value="1"/>
</dbReference>
<dbReference type="EMBL" id="FUYV01000001">
    <property type="protein sequence ID" value="SKB32487.1"/>
    <property type="molecule type" value="Genomic_DNA"/>
</dbReference>
<dbReference type="SUPFAM" id="SSF81296">
    <property type="entry name" value="E set domains"/>
    <property type="match status" value="1"/>
</dbReference>
<name>A0A1T5ACK2_9BACT</name>
<dbReference type="Gene3D" id="2.60.40.10">
    <property type="entry name" value="Immunoglobulins"/>
    <property type="match status" value="1"/>
</dbReference>
<protein>
    <submittedName>
        <fullName evidence="2">Enterochelin esterase</fullName>
    </submittedName>
</protein>
<dbReference type="InterPro" id="IPR014756">
    <property type="entry name" value="Ig_E-set"/>
</dbReference>
<dbReference type="AlphaFoldDB" id="A0A1T5ACK2"/>
<reference evidence="2 3" key="1">
    <citation type="submission" date="2017-02" db="EMBL/GenBank/DDBJ databases">
        <authorList>
            <person name="Peterson S.W."/>
        </authorList>
    </citation>
    <scope>NUCLEOTIDE SEQUENCE [LARGE SCALE GENOMIC DNA]</scope>
    <source>
        <strain evidence="2 3">DSM 24412</strain>
    </source>
</reference>
<evidence type="ECO:0000313" key="3">
    <source>
        <dbReference type="Proteomes" id="UP000191055"/>
    </source>
</evidence>
<keyword evidence="1" id="KW-1133">Transmembrane helix</keyword>
<keyword evidence="1" id="KW-0472">Membrane</keyword>